<dbReference type="EMBL" id="BRYA01000197">
    <property type="protein sequence ID" value="GMI43734.1"/>
    <property type="molecule type" value="Genomic_DNA"/>
</dbReference>
<comment type="subcellular location">
    <subcellularLocation>
        <location evidence="4">Membrane</location>
        <topology evidence="4">Multi-pass membrane protein</topology>
    </subcellularLocation>
</comment>
<dbReference type="GO" id="GO:0016020">
    <property type="term" value="C:membrane"/>
    <property type="evidence" value="ECO:0007669"/>
    <property type="project" value="UniProtKB-SubCell"/>
</dbReference>
<keyword evidence="6" id="KW-1185">Reference proteome</keyword>
<dbReference type="InterPro" id="IPR007274">
    <property type="entry name" value="Cop_transporter"/>
</dbReference>
<keyword evidence="4" id="KW-0406">Ion transport</keyword>
<dbReference type="GO" id="GO:0005375">
    <property type="term" value="F:copper ion transmembrane transporter activity"/>
    <property type="evidence" value="ECO:0007669"/>
    <property type="project" value="UniProtKB-UniRule"/>
</dbReference>
<evidence type="ECO:0000256" key="4">
    <source>
        <dbReference type="RuleBase" id="RU367022"/>
    </source>
</evidence>
<dbReference type="Pfam" id="PF04145">
    <property type="entry name" value="Ctr"/>
    <property type="match status" value="1"/>
</dbReference>
<keyword evidence="3 4" id="KW-0472">Membrane</keyword>
<keyword evidence="1 4" id="KW-0812">Transmembrane</keyword>
<keyword evidence="4" id="KW-0813">Transport</keyword>
<comment type="similarity">
    <text evidence="4">Belongs to the copper transporter (Ctr) (TC 1.A.56) family. SLC31A subfamily.</text>
</comment>
<organism evidence="5 6">
    <name type="scientific">Triparma columacea</name>
    <dbReference type="NCBI Taxonomy" id="722753"/>
    <lineage>
        <taxon>Eukaryota</taxon>
        <taxon>Sar</taxon>
        <taxon>Stramenopiles</taxon>
        <taxon>Ochrophyta</taxon>
        <taxon>Bolidophyceae</taxon>
        <taxon>Parmales</taxon>
        <taxon>Triparmaceae</taxon>
        <taxon>Triparma</taxon>
    </lineage>
</organism>
<evidence type="ECO:0000256" key="3">
    <source>
        <dbReference type="ARBA" id="ARBA00023136"/>
    </source>
</evidence>
<dbReference type="AlphaFoldDB" id="A0A9W7GGP7"/>
<protein>
    <recommendedName>
        <fullName evidence="4">Copper transport protein</fullName>
    </recommendedName>
</protein>
<evidence type="ECO:0000256" key="1">
    <source>
        <dbReference type="ARBA" id="ARBA00022692"/>
    </source>
</evidence>
<dbReference type="PANTHER" id="PTHR12483:SF115">
    <property type="entry name" value="COPPER TRANSPORT PROTEIN"/>
    <property type="match status" value="1"/>
</dbReference>
<dbReference type="Proteomes" id="UP001165065">
    <property type="component" value="Unassembled WGS sequence"/>
</dbReference>
<accession>A0A9W7GGP7</accession>
<proteinExistence type="inferred from homology"/>
<evidence type="ECO:0000313" key="6">
    <source>
        <dbReference type="Proteomes" id="UP001165065"/>
    </source>
</evidence>
<keyword evidence="4" id="KW-0186">Copper</keyword>
<evidence type="ECO:0000313" key="5">
    <source>
        <dbReference type="EMBL" id="GMI43734.1"/>
    </source>
</evidence>
<dbReference type="OrthoDB" id="161814at2759"/>
<name>A0A9W7GGP7_9STRA</name>
<feature type="transmembrane region" description="Helical" evidence="4">
    <location>
        <begin position="90"/>
        <end position="109"/>
    </location>
</feature>
<comment type="caution">
    <text evidence="5">The sequence shown here is derived from an EMBL/GenBank/DDBJ whole genome shotgun (WGS) entry which is preliminary data.</text>
</comment>
<feature type="transmembrane region" description="Helical" evidence="4">
    <location>
        <begin position="115"/>
        <end position="135"/>
    </location>
</feature>
<dbReference type="PANTHER" id="PTHR12483">
    <property type="entry name" value="SOLUTE CARRIER FAMILY 31 COPPER TRANSPORTERS"/>
    <property type="match status" value="1"/>
</dbReference>
<evidence type="ECO:0000256" key="2">
    <source>
        <dbReference type="ARBA" id="ARBA00022989"/>
    </source>
</evidence>
<reference evidence="6" key="1">
    <citation type="journal article" date="2023" name="Commun. Biol.">
        <title>Genome analysis of Parmales, the sister group of diatoms, reveals the evolutionary specialization of diatoms from phago-mixotrophs to photoautotrophs.</title>
        <authorList>
            <person name="Ban H."/>
            <person name="Sato S."/>
            <person name="Yoshikawa S."/>
            <person name="Yamada K."/>
            <person name="Nakamura Y."/>
            <person name="Ichinomiya M."/>
            <person name="Sato N."/>
            <person name="Blanc-Mathieu R."/>
            <person name="Endo H."/>
            <person name="Kuwata A."/>
            <person name="Ogata H."/>
        </authorList>
    </citation>
    <scope>NUCLEOTIDE SEQUENCE [LARGE SCALE GENOMIC DNA]</scope>
</reference>
<gene>
    <name evidence="5" type="ORF">TrCOL_g11685</name>
</gene>
<sequence>MDSMRMTMGDMGGSPPSMGNMAMSNVCDTMKSYIYSSTSGDFYFLSSGWCVQSQGAMVGATFTTIAFAAGVHFVSAILRRRASAKHSALLPTLIGGFCEGATMFGHYILMLLAMSFNIFILISLLFGHGLGYVAYRYAFPDRGPAMGVAGLCSEEGCGAPVAEAAEEGGLMKKDEVDVAL</sequence>
<feature type="transmembrane region" description="Helical" evidence="4">
    <location>
        <begin position="56"/>
        <end position="78"/>
    </location>
</feature>
<keyword evidence="2 4" id="KW-1133">Transmembrane helix</keyword>
<keyword evidence="4" id="KW-0187">Copper transport</keyword>